<accession>A0ABR2KDT2</accession>
<protein>
    <recommendedName>
        <fullName evidence="1">Serine aminopeptidase S33 domain-containing protein</fullName>
    </recommendedName>
</protein>
<dbReference type="PANTHER" id="PTHR43358:SF4">
    <property type="entry name" value="ALPHA_BETA HYDROLASE FOLD-1 DOMAIN-CONTAINING PROTEIN"/>
    <property type="match status" value="1"/>
</dbReference>
<keyword evidence="3" id="KW-1185">Reference proteome</keyword>
<name>A0ABR2KDT2_9EUKA</name>
<feature type="domain" description="Serine aminopeptidase S33" evidence="1">
    <location>
        <begin position="72"/>
        <end position="175"/>
    </location>
</feature>
<reference evidence="2 3" key="1">
    <citation type="submission" date="2024-04" db="EMBL/GenBank/DDBJ databases">
        <title>Tritrichomonas musculus Genome.</title>
        <authorList>
            <person name="Alves-Ferreira E."/>
            <person name="Grigg M."/>
            <person name="Lorenzi H."/>
            <person name="Galac M."/>
        </authorList>
    </citation>
    <scope>NUCLEOTIDE SEQUENCE [LARGE SCALE GENOMIC DNA]</scope>
    <source>
        <strain evidence="2 3">EAF2021</strain>
    </source>
</reference>
<dbReference type="SUPFAM" id="SSF53474">
    <property type="entry name" value="alpha/beta-Hydrolases"/>
    <property type="match status" value="1"/>
</dbReference>
<dbReference type="InterPro" id="IPR029058">
    <property type="entry name" value="AB_hydrolase_fold"/>
</dbReference>
<dbReference type="Pfam" id="PF12146">
    <property type="entry name" value="Hydrolase_4"/>
    <property type="match status" value="1"/>
</dbReference>
<dbReference type="Gene3D" id="3.40.50.1820">
    <property type="entry name" value="alpha/beta hydrolase"/>
    <property type="match status" value="1"/>
</dbReference>
<evidence type="ECO:0000313" key="2">
    <source>
        <dbReference type="EMBL" id="KAK8889048.1"/>
    </source>
</evidence>
<comment type="caution">
    <text evidence="2">The sequence shown here is derived from an EMBL/GenBank/DDBJ whole genome shotgun (WGS) entry which is preliminary data.</text>
</comment>
<dbReference type="InterPro" id="IPR052920">
    <property type="entry name" value="DNA-binding_regulatory"/>
</dbReference>
<dbReference type="EMBL" id="JAPFFF010000005">
    <property type="protein sequence ID" value="KAK8889048.1"/>
    <property type="molecule type" value="Genomic_DNA"/>
</dbReference>
<proteinExistence type="predicted"/>
<gene>
    <name evidence="2" type="ORF">M9Y10_033791</name>
</gene>
<evidence type="ECO:0000313" key="3">
    <source>
        <dbReference type="Proteomes" id="UP001470230"/>
    </source>
</evidence>
<dbReference type="PANTHER" id="PTHR43358">
    <property type="entry name" value="ALPHA/BETA-HYDROLASE"/>
    <property type="match status" value="1"/>
</dbReference>
<evidence type="ECO:0000259" key="1">
    <source>
        <dbReference type="Pfam" id="PF12146"/>
    </source>
</evidence>
<organism evidence="2 3">
    <name type="scientific">Tritrichomonas musculus</name>
    <dbReference type="NCBI Taxonomy" id="1915356"/>
    <lineage>
        <taxon>Eukaryota</taxon>
        <taxon>Metamonada</taxon>
        <taxon>Parabasalia</taxon>
        <taxon>Tritrichomonadida</taxon>
        <taxon>Tritrichomonadidae</taxon>
        <taxon>Tritrichomonas</taxon>
    </lineage>
</organism>
<dbReference type="InterPro" id="IPR022742">
    <property type="entry name" value="Hydrolase_4"/>
</dbReference>
<sequence length="302" mass="34680">MTAQNESDDAQLINEIATRMARKVTRRRKDVLEPIFDVGEFVRVPIKDALGNSCNIGILIIKSDNPLPGNPIVLFAPGDNENIDGYKGEYYAFTKHGVNFCAMDYRGNGYSEGEYITYGDNEIDDVFAVIRYLYQSGYQKVSYFGRSRGATCGLYAAYEFPNLTSVALDSPRIHSGRDDEYISEKFNVPIEKVREILPLIYKKIIELIGIDFSRDSQPCEFAGQIRQPIYVIHGETDICIPISESRELMTLLGSEEKRFDSFNSHHNDFFKRYPFWMKQFYFIVKHSGSDVSEEEFNQTYDI</sequence>
<dbReference type="Proteomes" id="UP001470230">
    <property type="component" value="Unassembled WGS sequence"/>
</dbReference>